<name>A0A5B7CEX4_PORTR</name>
<protein>
    <submittedName>
        <fullName evidence="1">Uncharacterized protein</fullName>
    </submittedName>
</protein>
<proteinExistence type="predicted"/>
<organism evidence="1 2">
    <name type="scientific">Portunus trituberculatus</name>
    <name type="common">Swimming crab</name>
    <name type="synonym">Neptunus trituberculatus</name>
    <dbReference type="NCBI Taxonomy" id="210409"/>
    <lineage>
        <taxon>Eukaryota</taxon>
        <taxon>Metazoa</taxon>
        <taxon>Ecdysozoa</taxon>
        <taxon>Arthropoda</taxon>
        <taxon>Crustacea</taxon>
        <taxon>Multicrustacea</taxon>
        <taxon>Malacostraca</taxon>
        <taxon>Eumalacostraca</taxon>
        <taxon>Eucarida</taxon>
        <taxon>Decapoda</taxon>
        <taxon>Pleocyemata</taxon>
        <taxon>Brachyura</taxon>
        <taxon>Eubrachyura</taxon>
        <taxon>Portunoidea</taxon>
        <taxon>Portunidae</taxon>
        <taxon>Portuninae</taxon>
        <taxon>Portunus</taxon>
    </lineage>
</organism>
<reference evidence="1 2" key="1">
    <citation type="submission" date="2019-05" db="EMBL/GenBank/DDBJ databases">
        <title>Another draft genome of Portunus trituberculatus and its Hox gene families provides insights of decapod evolution.</title>
        <authorList>
            <person name="Jeong J.-H."/>
            <person name="Song I."/>
            <person name="Kim S."/>
            <person name="Choi T."/>
            <person name="Kim D."/>
            <person name="Ryu S."/>
            <person name="Kim W."/>
        </authorList>
    </citation>
    <scope>NUCLEOTIDE SEQUENCE [LARGE SCALE GENOMIC DNA]</scope>
    <source>
        <tissue evidence="1">Muscle</tissue>
    </source>
</reference>
<gene>
    <name evidence="1" type="ORF">E2C01_000355</name>
</gene>
<dbReference type="AlphaFoldDB" id="A0A5B7CEX4"/>
<keyword evidence="2" id="KW-1185">Reference proteome</keyword>
<evidence type="ECO:0000313" key="1">
    <source>
        <dbReference type="EMBL" id="MPC07788.1"/>
    </source>
</evidence>
<sequence>MPSCPLQSPLDRSFTLPRPMANNAGAGCDVVCQKESEPFVTSASRLLVCNRRGSARRVRLPPGEPRRPVKGNIVKLLGDTSRSRRGTVEPLWGPRGLQANGFELCPRSECMLGFLTRGNGFLAGAAVVQWNHACFGVRGVSKRTSSNPVHGPSVDVALVGNPRRVHGQADGYKRLSNLQSCALPRTAGHLVDRSQE</sequence>
<evidence type="ECO:0000313" key="2">
    <source>
        <dbReference type="Proteomes" id="UP000324222"/>
    </source>
</evidence>
<accession>A0A5B7CEX4</accession>
<dbReference type="Proteomes" id="UP000324222">
    <property type="component" value="Unassembled WGS sequence"/>
</dbReference>
<dbReference type="EMBL" id="VSRR010000008">
    <property type="protein sequence ID" value="MPC07788.1"/>
    <property type="molecule type" value="Genomic_DNA"/>
</dbReference>
<comment type="caution">
    <text evidence="1">The sequence shown here is derived from an EMBL/GenBank/DDBJ whole genome shotgun (WGS) entry which is preliminary data.</text>
</comment>